<gene>
    <name evidence="1" type="ORF">E4K64_29560</name>
</gene>
<evidence type="ECO:0000313" key="2">
    <source>
        <dbReference type="Proteomes" id="UP000297700"/>
    </source>
</evidence>
<sequence>MLRSLFIVGIASITIGAAWGQNDVRADMSPSLNILGAYSYSADKVAYTRFIRELIDFLTSAKN</sequence>
<dbReference type="EMBL" id="SPQS01000020">
    <property type="protein sequence ID" value="TFV70709.1"/>
    <property type="molecule type" value="Genomic_DNA"/>
</dbReference>
<evidence type="ECO:0000313" key="1">
    <source>
        <dbReference type="EMBL" id="TFV70709.1"/>
    </source>
</evidence>
<name>A0A4Y9NRX6_9BRAD</name>
<comment type="caution">
    <text evidence="1">The sequence shown here is derived from an EMBL/GenBank/DDBJ whole genome shotgun (WGS) entry which is preliminary data.</text>
</comment>
<accession>A0A4Y9NRX6</accession>
<reference evidence="1 2" key="1">
    <citation type="submission" date="2019-03" db="EMBL/GenBank/DDBJ databases">
        <title>Bradyrhizobium strains diversity.</title>
        <authorList>
            <person name="Urquiaga M.C.O."/>
            <person name="Hungria M."/>
            <person name="Delamuta J.R.M."/>
            <person name="Klepa M.S."/>
        </authorList>
    </citation>
    <scope>NUCLEOTIDE SEQUENCE [LARGE SCALE GENOMIC DNA]</scope>
    <source>
        <strain evidence="1 2">CNPSo 3426</strain>
    </source>
</reference>
<organism evidence="1 2">
    <name type="scientific">Bradyrhizobium frederickii</name>
    <dbReference type="NCBI Taxonomy" id="2560054"/>
    <lineage>
        <taxon>Bacteria</taxon>
        <taxon>Pseudomonadati</taxon>
        <taxon>Pseudomonadota</taxon>
        <taxon>Alphaproteobacteria</taxon>
        <taxon>Hyphomicrobiales</taxon>
        <taxon>Nitrobacteraceae</taxon>
        <taxon>Bradyrhizobium</taxon>
    </lineage>
</organism>
<proteinExistence type="predicted"/>
<protein>
    <submittedName>
        <fullName evidence="1">Uncharacterized protein</fullName>
    </submittedName>
</protein>
<dbReference type="Proteomes" id="UP000297700">
    <property type="component" value="Unassembled WGS sequence"/>
</dbReference>
<dbReference type="AlphaFoldDB" id="A0A4Y9NRX6"/>